<comment type="subcellular location">
    <subcellularLocation>
        <location evidence="1">Membrane</location>
        <topology evidence="1">Multi-pass membrane protein</topology>
    </subcellularLocation>
</comment>
<evidence type="ECO:0000313" key="11">
    <source>
        <dbReference type="EMBL" id="CAF1467444.1"/>
    </source>
</evidence>
<feature type="transmembrane region" description="Helical" evidence="8">
    <location>
        <begin position="229"/>
        <end position="249"/>
    </location>
</feature>
<dbReference type="InterPro" id="IPR017452">
    <property type="entry name" value="GPCR_Rhodpsn_7TM"/>
</dbReference>
<evidence type="ECO:0000259" key="9">
    <source>
        <dbReference type="PROSITE" id="PS50262"/>
    </source>
</evidence>
<dbReference type="InterPro" id="IPR000276">
    <property type="entry name" value="GPCR_Rhodpsn"/>
</dbReference>
<dbReference type="Proteomes" id="UP000663832">
    <property type="component" value="Unassembled WGS sequence"/>
</dbReference>
<dbReference type="PRINTS" id="PR00237">
    <property type="entry name" value="GPCRRHODOPSN"/>
</dbReference>
<keyword evidence="6" id="KW-0675">Receptor</keyword>
<evidence type="ECO:0000256" key="7">
    <source>
        <dbReference type="ARBA" id="ARBA00023224"/>
    </source>
</evidence>
<reference evidence="10" key="1">
    <citation type="submission" date="2021-02" db="EMBL/GenBank/DDBJ databases">
        <authorList>
            <person name="Nowell W R."/>
        </authorList>
    </citation>
    <scope>NUCLEOTIDE SEQUENCE</scope>
</reference>
<dbReference type="Proteomes" id="UP000663877">
    <property type="component" value="Unassembled WGS sequence"/>
</dbReference>
<feature type="transmembrane region" description="Helical" evidence="8">
    <location>
        <begin position="184"/>
        <end position="208"/>
    </location>
</feature>
<organism evidence="10 13">
    <name type="scientific">Adineta steineri</name>
    <dbReference type="NCBI Taxonomy" id="433720"/>
    <lineage>
        <taxon>Eukaryota</taxon>
        <taxon>Metazoa</taxon>
        <taxon>Spiralia</taxon>
        <taxon>Gnathifera</taxon>
        <taxon>Rotifera</taxon>
        <taxon>Eurotatoria</taxon>
        <taxon>Bdelloidea</taxon>
        <taxon>Adinetida</taxon>
        <taxon>Adinetidae</taxon>
        <taxon>Adineta</taxon>
    </lineage>
</organism>
<dbReference type="EMBL" id="CAJNOM010000491">
    <property type="protein sequence ID" value="CAF1467444.1"/>
    <property type="molecule type" value="Genomic_DNA"/>
</dbReference>
<dbReference type="Gene3D" id="1.20.1070.10">
    <property type="entry name" value="Rhodopsin 7-helix transmembrane proteins"/>
    <property type="match status" value="1"/>
</dbReference>
<evidence type="ECO:0000313" key="13">
    <source>
        <dbReference type="Proteomes" id="UP000663877"/>
    </source>
</evidence>
<evidence type="ECO:0000313" key="12">
    <source>
        <dbReference type="Proteomes" id="UP000663832"/>
    </source>
</evidence>
<dbReference type="OrthoDB" id="10095296at2759"/>
<evidence type="ECO:0000256" key="8">
    <source>
        <dbReference type="SAM" id="Phobius"/>
    </source>
</evidence>
<evidence type="ECO:0000256" key="1">
    <source>
        <dbReference type="ARBA" id="ARBA00004141"/>
    </source>
</evidence>
<evidence type="ECO:0000256" key="4">
    <source>
        <dbReference type="ARBA" id="ARBA00023040"/>
    </source>
</evidence>
<dbReference type="PANTHER" id="PTHR24243">
    <property type="entry name" value="G-PROTEIN COUPLED RECEPTOR"/>
    <property type="match status" value="1"/>
</dbReference>
<dbReference type="PROSITE" id="PS50262">
    <property type="entry name" value="G_PROTEIN_RECEP_F1_2"/>
    <property type="match status" value="1"/>
</dbReference>
<keyword evidence="12" id="KW-1185">Reference proteome</keyword>
<accession>A0A814UMF5</accession>
<evidence type="ECO:0000256" key="2">
    <source>
        <dbReference type="ARBA" id="ARBA00022692"/>
    </source>
</evidence>
<comment type="caution">
    <text evidence="10">The sequence shown here is derived from an EMBL/GenBank/DDBJ whole genome shotgun (WGS) entry which is preliminary data.</text>
</comment>
<feature type="transmembrane region" description="Helical" evidence="8">
    <location>
        <begin position="269"/>
        <end position="291"/>
    </location>
</feature>
<keyword evidence="5 8" id="KW-0472">Membrane</keyword>
<protein>
    <recommendedName>
        <fullName evidence="9">G-protein coupled receptors family 1 profile domain-containing protein</fullName>
    </recommendedName>
</protein>
<dbReference type="AlphaFoldDB" id="A0A814UMF5"/>
<keyword evidence="2 8" id="KW-0812">Transmembrane</keyword>
<evidence type="ECO:0000313" key="10">
    <source>
        <dbReference type="EMBL" id="CAF1179194.1"/>
    </source>
</evidence>
<keyword evidence="7" id="KW-0807">Transducer</keyword>
<dbReference type="GO" id="GO:0004930">
    <property type="term" value="F:G protein-coupled receptor activity"/>
    <property type="evidence" value="ECO:0007669"/>
    <property type="project" value="UniProtKB-KW"/>
</dbReference>
<feature type="domain" description="G-protein coupled receptors family 1 profile" evidence="9">
    <location>
        <begin position="26"/>
        <end position="290"/>
    </location>
</feature>
<feature type="transmembrane region" description="Helical" evidence="8">
    <location>
        <begin position="146"/>
        <end position="164"/>
    </location>
</feature>
<evidence type="ECO:0000256" key="3">
    <source>
        <dbReference type="ARBA" id="ARBA00022989"/>
    </source>
</evidence>
<keyword evidence="3 8" id="KW-1133">Transmembrane helix</keyword>
<feature type="transmembrane region" description="Helical" evidence="8">
    <location>
        <begin position="101"/>
        <end position="125"/>
    </location>
</feature>
<feature type="transmembrane region" description="Helical" evidence="8">
    <location>
        <begin position="12"/>
        <end position="37"/>
    </location>
</feature>
<evidence type="ECO:0000256" key="6">
    <source>
        <dbReference type="ARBA" id="ARBA00023170"/>
    </source>
</evidence>
<feature type="transmembrane region" description="Helical" evidence="8">
    <location>
        <begin position="58"/>
        <end position="81"/>
    </location>
</feature>
<dbReference type="SUPFAM" id="SSF81321">
    <property type="entry name" value="Family A G protein-coupled receptor-like"/>
    <property type="match status" value="1"/>
</dbReference>
<dbReference type="GO" id="GO:0005886">
    <property type="term" value="C:plasma membrane"/>
    <property type="evidence" value="ECO:0007669"/>
    <property type="project" value="TreeGrafter"/>
</dbReference>
<name>A0A814UMF5_9BILA</name>
<gene>
    <name evidence="10" type="ORF">BJG266_LOCUS25662</name>
    <name evidence="11" type="ORF">QVE165_LOCUS41348</name>
</gene>
<dbReference type="Pfam" id="PF00001">
    <property type="entry name" value="7tm_1"/>
    <property type="match status" value="1"/>
</dbReference>
<proteinExistence type="predicted"/>
<dbReference type="PANTHER" id="PTHR24243:SF230">
    <property type="entry name" value="G-PROTEIN COUPLED RECEPTORS FAMILY 1 PROFILE DOMAIN-CONTAINING PROTEIN"/>
    <property type="match status" value="1"/>
</dbReference>
<dbReference type="EMBL" id="CAJNOI010000201">
    <property type="protein sequence ID" value="CAF1179194.1"/>
    <property type="molecule type" value="Genomic_DNA"/>
</dbReference>
<evidence type="ECO:0000256" key="5">
    <source>
        <dbReference type="ARBA" id="ARBA00023136"/>
    </source>
</evidence>
<keyword evidence="4" id="KW-0297">G-protein coupled receptor</keyword>
<sequence length="330" mass="38827">MNHLEFISHQLMIIIGIFMYIFGTIGNLLNIYVFYIWSRSKKHTRKSSNSYRTSNSSLYLLTASIGNLILILYPLLTRIIFDGFQYSVTSNTVAILCRIRYYILHTSDLMSITCICMATFDRYLISSRKARLRRLSTTKKRTKQTIFIITCLYSLHSIPLAYFFDVSGTGQCSISSRTYLYYYLWTFQIILRGLLPISFLTIVCLLTFKQLNKNKRVKYNGHLSREKQFSRMLLLISLAIVLSSIPYCIEHIYYVMISDNRSDQSSLTYFYHVISSILFYTNAVTSFYIFYISTPNFRAQVQRLIYSQRNLHHRTSKQIKIIVIERNSRI</sequence>